<evidence type="ECO:0000259" key="5">
    <source>
        <dbReference type="Pfam" id="PF06441"/>
    </source>
</evidence>
<organism evidence="6 7">
    <name type="scientific">Phytoactinopolyspora mesophila</name>
    <dbReference type="NCBI Taxonomy" id="2650750"/>
    <lineage>
        <taxon>Bacteria</taxon>
        <taxon>Bacillati</taxon>
        <taxon>Actinomycetota</taxon>
        <taxon>Actinomycetes</taxon>
        <taxon>Jiangellales</taxon>
        <taxon>Jiangellaceae</taxon>
        <taxon>Phytoactinopolyspora</taxon>
    </lineage>
</organism>
<dbReference type="AlphaFoldDB" id="A0A7K3ME82"/>
<dbReference type="PRINTS" id="PR00412">
    <property type="entry name" value="EPOXHYDRLASE"/>
</dbReference>
<keyword evidence="7" id="KW-1185">Reference proteome</keyword>
<evidence type="ECO:0000256" key="1">
    <source>
        <dbReference type="ARBA" id="ARBA00010088"/>
    </source>
</evidence>
<feature type="active site" description="Proton donor" evidence="4">
    <location>
        <position position="309"/>
    </location>
</feature>
<dbReference type="EMBL" id="WLZY01000014">
    <property type="protein sequence ID" value="NDL60718.1"/>
    <property type="molecule type" value="Genomic_DNA"/>
</dbReference>
<feature type="active site" description="Nucleophile" evidence="4">
    <location>
        <position position="181"/>
    </location>
</feature>
<protein>
    <submittedName>
        <fullName evidence="6">Alpha/beta fold hydrolase</fullName>
    </submittedName>
</protein>
<comment type="caution">
    <text evidence="6">The sequence shown here is derived from an EMBL/GenBank/DDBJ whole genome shotgun (WGS) entry which is preliminary data.</text>
</comment>
<dbReference type="Pfam" id="PF06441">
    <property type="entry name" value="EHN"/>
    <property type="match status" value="1"/>
</dbReference>
<accession>A0A7K3ME82</accession>
<feature type="active site" description="Proton acceptor" evidence="4">
    <location>
        <position position="360"/>
    </location>
</feature>
<dbReference type="InterPro" id="IPR000639">
    <property type="entry name" value="Epox_hydrolase-like"/>
</dbReference>
<evidence type="ECO:0000256" key="3">
    <source>
        <dbReference type="ARBA" id="ARBA00022801"/>
    </source>
</evidence>
<dbReference type="PANTHER" id="PTHR21661">
    <property type="entry name" value="EPOXIDE HYDROLASE 1-RELATED"/>
    <property type="match status" value="1"/>
</dbReference>
<keyword evidence="3 6" id="KW-0378">Hydrolase</keyword>
<evidence type="ECO:0000256" key="4">
    <source>
        <dbReference type="PIRSR" id="PIRSR001112-1"/>
    </source>
</evidence>
<dbReference type="Proteomes" id="UP000460435">
    <property type="component" value="Unassembled WGS sequence"/>
</dbReference>
<comment type="similarity">
    <text evidence="1">Belongs to the peptidase S33 family.</text>
</comment>
<proteinExistence type="inferred from homology"/>
<evidence type="ECO:0000313" key="7">
    <source>
        <dbReference type="Proteomes" id="UP000460435"/>
    </source>
</evidence>
<dbReference type="GO" id="GO:0004301">
    <property type="term" value="F:epoxide hydrolase activity"/>
    <property type="evidence" value="ECO:0007669"/>
    <property type="project" value="TreeGrafter"/>
</dbReference>
<dbReference type="SUPFAM" id="SSF53474">
    <property type="entry name" value="alpha/beta-Hydrolases"/>
    <property type="match status" value="1"/>
</dbReference>
<keyword evidence="2" id="KW-0058">Aromatic hydrocarbons catabolism</keyword>
<dbReference type="InterPro" id="IPR010497">
    <property type="entry name" value="Epoxide_hydro_N"/>
</dbReference>
<evidence type="ECO:0000313" key="6">
    <source>
        <dbReference type="EMBL" id="NDL60718.1"/>
    </source>
</evidence>
<reference evidence="6 7" key="1">
    <citation type="submission" date="2019-11" db="EMBL/GenBank/DDBJ databases">
        <authorList>
            <person name="Li X.-J."/>
            <person name="Feng X.-M."/>
        </authorList>
    </citation>
    <scope>NUCLEOTIDE SEQUENCE [LARGE SCALE GENOMIC DNA]</scope>
    <source>
        <strain evidence="6 7">XMNu-373</strain>
    </source>
</reference>
<name>A0A7K3ME82_9ACTN</name>
<dbReference type="RefSeq" id="WP_162453436.1">
    <property type="nucleotide sequence ID" value="NZ_WLZY01000014.1"/>
</dbReference>
<dbReference type="InterPro" id="IPR016292">
    <property type="entry name" value="Epoxide_hydrolase"/>
</dbReference>
<dbReference type="PANTHER" id="PTHR21661:SF35">
    <property type="entry name" value="EPOXIDE HYDROLASE"/>
    <property type="match status" value="1"/>
</dbReference>
<evidence type="ECO:0000256" key="2">
    <source>
        <dbReference type="ARBA" id="ARBA00022797"/>
    </source>
</evidence>
<dbReference type="GO" id="GO:0097176">
    <property type="term" value="P:epoxide metabolic process"/>
    <property type="evidence" value="ECO:0007669"/>
    <property type="project" value="TreeGrafter"/>
</dbReference>
<sequence length="383" mass="43028">MTNTAGIERFRIDIPQADVDDLRERLARTRWPSDIAGAGWSRGVPVDYLKDLVEYWRTTFDWRAQEAKLNAFDQYTTEIDGHDIHFVHVRSPEPNAMPLMITHGWPGSVVEFMEIVGPLTDPGRYGGDPADAFHVIAPSIPGFGFSGPTREEGWNVQRIATAWAELMRRLGYERYVVQGGDFGSQISRELSLVDRDHVAAIHVNGGFTLPFEVDEAEVAALPERDQERMAYLYGYDIAYTAIQAAKPQTLAYGLTDSPVGQAAWIVEKFKEWSDPAKDLPEDAVDIDQLLTNVSVYWFTGTAGSSAQIYRESANGWGAEPEVSDVPAGVALFTTRDVALRHVDERKNNIVHWSDYDRGGHFAAMEAPDLLIDDVREFFRVFRK</sequence>
<dbReference type="Gene3D" id="3.40.50.1820">
    <property type="entry name" value="alpha/beta hydrolase"/>
    <property type="match status" value="1"/>
</dbReference>
<gene>
    <name evidence="6" type="ORF">F7O44_26940</name>
</gene>
<dbReference type="InterPro" id="IPR029058">
    <property type="entry name" value="AB_hydrolase_fold"/>
</dbReference>
<feature type="domain" description="Epoxide hydrolase N-terminal" evidence="5">
    <location>
        <begin position="7"/>
        <end position="112"/>
    </location>
</feature>
<dbReference type="PIRSF" id="PIRSF001112">
    <property type="entry name" value="Epoxide_hydrolase"/>
    <property type="match status" value="1"/>
</dbReference>